<gene>
    <name evidence="7" type="ORF">P8625_10450</name>
</gene>
<feature type="signal peptide" evidence="6">
    <location>
        <begin position="1"/>
        <end position="22"/>
    </location>
</feature>
<feature type="chain" id="PRO_5046880954" evidence="6">
    <location>
        <begin position="23"/>
        <end position="826"/>
    </location>
</feature>
<feature type="repeat" description="TPR" evidence="3">
    <location>
        <begin position="236"/>
        <end position="269"/>
    </location>
</feature>
<sequence length="826" mass="95323">MKSYKLFLIVTFLITSIFNGFSQEVQSATLKYTPADNGFELNIPFKWKFINCYGEVHVTITKNSKNITSQAYIYKGKRYTVSELGAEAFNRPECGLTDLKVDLYNNAYRLGEAKLANVIDWLGGCFGQTYHITKLIGLKDSDYKEKLANLSLKNIRFLTVSSRDYKLEGKIKELEKRKSLKSKINEADKAFNSGDYENAKSLYEAALKIDYSNEHAKNKLKEINQKIKAEKEKLELKKQLNKAKELYNNGDYESAKAAYEKALKMNPNSSEAKSMLNTINEKLKEEAEKKEKERKEKEKNAAVENAKRKEKEKAVSSANSRKHSGVIWGKGTLSKMSQSGSSFQETNLIGLFKVDYDIWTLSGQPAHRYKFYWEWDDALYTGYPQYVSVLRDKVIHIADFKKYPSLLARWNAIKPLYIELECDILYFKNGDEYIADKGTIKIIPEVIGKSGQVVEWSLPASPKWDELFTYTNGMNWSYFRNLGLYEEVNEYAKQFSTSVAWPKYAFEYSNDINFFRSHTYLTSNWIKIGSEEYKNYSTSIRIKKTIWPEEKMMALIEEFQVLEKRAKEEKMDAEDFWNTSENDEKTESTDFWDTPDNAKTVSDVKREKEVLKNRATISKRSPVIAEQRKKYKSLKEPIKISSKLSSLTPRYQLRGKLPRYFKNLTIKIIHGKEVFFSKIDNSGKFSKEIKLQKGINKLQLMLVANKAGKTALKTKDMSVNFVPELDGEGTVTSKNVKITVVDHNSVQDDYYQLYVNDKYVGDVFNRPGRSTTINTVFEPGDNYIELRLYRKKGKGTALKIIINDGEFSKPFSGSKNHKYIISAPFD</sequence>
<dbReference type="Pfam" id="PF07719">
    <property type="entry name" value="TPR_2"/>
    <property type="match status" value="1"/>
</dbReference>
<feature type="coiled-coil region" evidence="4">
    <location>
        <begin position="213"/>
        <end position="249"/>
    </location>
</feature>
<name>A0ABY8KZM8_9FLAO</name>
<dbReference type="EMBL" id="CP122539">
    <property type="protein sequence ID" value="WGH74515.1"/>
    <property type="molecule type" value="Genomic_DNA"/>
</dbReference>
<keyword evidence="6" id="KW-0732">Signal</keyword>
<organism evidence="7 8">
    <name type="scientific">Tenacibaculum tangerinum</name>
    <dbReference type="NCBI Taxonomy" id="3038772"/>
    <lineage>
        <taxon>Bacteria</taxon>
        <taxon>Pseudomonadati</taxon>
        <taxon>Bacteroidota</taxon>
        <taxon>Flavobacteriia</taxon>
        <taxon>Flavobacteriales</taxon>
        <taxon>Flavobacteriaceae</taxon>
        <taxon>Tenacibaculum</taxon>
    </lineage>
</organism>
<proteinExistence type="predicted"/>
<accession>A0ABY8KZM8</accession>
<feature type="region of interest" description="Disordered" evidence="5">
    <location>
        <begin position="286"/>
        <end position="316"/>
    </location>
</feature>
<reference evidence="7 8" key="1">
    <citation type="submission" date="2023-04" db="EMBL/GenBank/DDBJ databases">
        <title>Tenacibaculum tangerinum sp. nov., isolated from sea tidal flat of South Korea.</title>
        <authorList>
            <person name="Lee S.H."/>
            <person name="Kim J.-J."/>
        </authorList>
    </citation>
    <scope>NUCLEOTIDE SEQUENCE [LARGE SCALE GENOMIC DNA]</scope>
    <source>
        <strain evidence="7 8">GRR-S3-23</strain>
    </source>
</reference>
<dbReference type="SMART" id="SM00028">
    <property type="entry name" value="TPR"/>
    <property type="match status" value="2"/>
</dbReference>
<keyword evidence="1" id="KW-0677">Repeat</keyword>
<evidence type="ECO:0000256" key="4">
    <source>
        <dbReference type="SAM" id="Coils"/>
    </source>
</evidence>
<dbReference type="SUPFAM" id="SSF48452">
    <property type="entry name" value="TPR-like"/>
    <property type="match status" value="1"/>
</dbReference>
<dbReference type="Gene3D" id="1.25.40.10">
    <property type="entry name" value="Tetratricopeptide repeat domain"/>
    <property type="match status" value="1"/>
</dbReference>
<evidence type="ECO:0000256" key="2">
    <source>
        <dbReference type="ARBA" id="ARBA00022803"/>
    </source>
</evidence>
<keyword evidence="8" id="KW-1185">Reference proteome</keyword>
<evidence type="ECO:0000256" key="5">
    <source>
        <dbReference type="SAM" id="MobiDB-lite"/>
    </source>
</evidence>
<dbReference type="Pfam" id="PF13181">
    <property type="entry name" value="TPR_8"/>
    <property type="match status" value="1"/>
</dbReference>
<dbReference type="InterPro" id="IPR011990">
    <property type="entry name" value="TPR-like_helical_dom_sf"/>
</dbReference>
<dbReference type="InterPro" id="IPR019734">
    <property type="entry name" value="TPR_rpt"/>
</dbReference>
<evidence type="ECO:0000256" key="3">
    <source>
        <dbReference type="PROSITE-ProRule" id="PRU00339"/>
    </source>
</evidence>
<keyword evidence="4" id="KW-0175">Coiled coil</keyword>
<evidence type="ECO:0000313" key="7">
    <source>
        <dbReference type="EMBL" id="WGH74515.1"/>
    </source>
</evidence>
<evidence type="ECO:0000313" key="8">
    <source>
        <dbReference type="Proteomes" id="UP001232001"/>
    </source>
</evidence>
<keyword evidence="2 3" id="KW-0802">TPR repeat</keyword>
<evidence type="ECO:0000256" key="1">
    <source>
        <dbReference type="ARBA" id="ARBA00022737"/>
    </source>
</evidence>
<dbReference type="RefSeq" id="WP_279650399.1">
    <property type="nucleotide sequence ID" value="NZ_CP122539.1"/>
</dbReference>
<evidence type="ECO:0000256" key="6">
    <source>
        <dbReference type="SAM" id="SignalP"/>
    </source>
</evidence>
<dbReference type="PROSITE" id="PS50005">
    <property type="entry name" value="TPR"/>
    <property type="match status" value="1"/>
</dbReference>
<dbReference type="Proteomes" id="UP001232001">
    <property type="component" value="Chromosome"/>
</dbReference>
<protein>
    <submittedName>
        <fullName evidence="7">Tetratricopeptide repeat protein</fullName>
    </submittedName>
</protein>
<dbReference type="InterPro" id="IPR013105">
    <property type="entry name" value="TPR_2"/>
</dbReference>
<feature type="compositionally biased region" description="Basic and acidic residues" evidence="5">
    <location>
        <begin position="286"/>
        <end position="314"/>
    </location>
</feature>